<evidence type="ECO:0000313" key="5">
    <source>
        <dbReference type="Proteomes" id="UP000789595"/>
    </source>
</evidence>
<reference evidence="4" key="1">
    <citation type="submission" date="2021-11" db="EMBL/GenBank/DDBJ databases">
        <authorList>
            <consortium name="Genoscope - CEA"/>
            <person name="William W."/>
        </authorList>
    </citation>
    <scope>NUCLEOTIDE SEQUENCE</scope>
</reference>
<dbReference type="EMBL" id="CAKKNE010000005">
    <property type="protein sequence ID" value="CAH0377021.1"/>
    <property type="molecule type" value="Genomic_DNA"/>
</dbReference>
<dbReference type="InterPro" id="IPR050745">
    <property type="entry name" value="Multifunctional_regulatory"/>
</dbReference>
<proteinExistence type="predicted"/>
<protein>
    <submittedName>
        <fullName evidence="4">Uncharacterized protein</fullName>
    </submittedName>
</protein>
<evidence type="ECO:0000256" key="1">
    <source>
        <dbReference type="ARBA" id="ARBA00022737"/>
    </source>
</evidence>
<comment type="caution">
    <text evidence="4">The sequence shown here is derived from an EMBL/GenBank/DDBJ whole genome shotgun (WGS) entry which is preliminary data.</text>
</comment>
<dbReference type="Pfam" id="PF12796">
    <property type="entry name" value="Ank_2"/>
    <property type="match status" value="1"/>
</dbReference>
<dbReference type="AlphaFoldDB" id="A0A8J2SU71"/>
<dbReference type="Gene3D" id="1.25.40.20">
    <property type="entry name" value="Ankyrin repeat-containing domain"/>
    <property type="match status" value="1"/>
</dbReference>
<evidence type="ECO:0000313" key="4">
    <source>
        <dbReference type="EMBL" id="CAH0377021.1"/>
    </source>
</evidence>
<keyword evidence="2 3" id="KW-0040">ANK repeat</keyword>
<keyword evidence="5" id="KW-1185">Reference proteome</keyword>
<dbReference type="InterPro" id="IPR036770">
    <property type="entry name" value="Ankyrin_rpt-contain_sf"/>
</dbReference>
<dbReference type="InterPro" id="IPR002110">
    <property type="entry name" value="Ankyrin_rpt"/>
</dbReference>
<feature type="repeat" description="ANK" evidence="3">
    <location>
        <begin position="139"/>
        <end position="171"/>
    </location>
</feature>
<dbReference type="PROSITE" id="PS50088">
    <property type="entry name" value="ANK_REPEAT"/>
    <property type="match status" value="1"/>
</dbReference>
<dbReference type="Proteomes" id="UP000789595">
    <property type="component" value="Unassembled WGS sequence"/>
</dbReference>
<dbReference type="PROSITE" id="PS50297">
    <property type="entry name" value="ANK_REP_REGION"/>
    <property type="match status" value="1"/>
</dbReference>
<organism evidence="4 5">
    <name type="scientific">Pelagomonas calceolata</name>
    <dbReference type="NCBI Taxonomy" id="35677"/>
    <lineage>
        <taxon>Eukaryota</taxon>
        <taxon>Sar</taxon>
        <taxon>Stramenopiles</taxon>
        <taxon>Ochrophyta</taxon>
        <taxon>Pelagophyceae</taxon>
        <taxon>Pelagomonadales</taxon>
        <taxon>Pelagomonadaceae</taxon>
        <taxon>Pelagomonas</taxon>
    </lineage>
</organism>
<keyword evidence="1" id="KW-0677">Repeat</keyword>
<dbReference type="PANTHER" id="PTHR24189">
    <property type="entry name" value="MYOTROPHIN"/>
    <property type="match status" value="1"/>
</dbReference>
<name>A0A8J2SU71_9STRA</name>
<dbReference type="SMART" id="SM00248">
    <property type="entry name" value="ANK"/>
    <property type="match status" value="4"/>
</dbReference>
<dbReference type="PANTHER" id="PTHR24189:SF50">
    <property type="entry name" value="ANKYRIN REPEAT AND SOCS BOX PROTEIN 2"/>
    <property type="match status" value="1"/>
</dbReference>
<accession>A0A8J2SU71</accession>
<evidence type="ECO:0000256" key="3">
    <source>
        <dbReference type="PROSITE-ProRule" id="PRU00023"/>
    </source>
</evidence>
<gene>
    <name evidence="4" type="ORF">PECAL_5P16040</name>
</gene>
<dbReference type="OrthoDB" id="195446at2759"/>
<evidence type="ECO:0000256" key="2">
    <source>
        <dbReference type="ARBA" id="ARBA00023043"/>
    </source>
</evidence>
<sequence length="283" mass="30633">MLWPTIHKAAFRGDEASMRAELDKGVSPDLAYSAEWSNSNGSGAFTMTPLHRLLDGWVNYGIAPRNALSCLNLLLAAGANPNLEQVGGAWIEFGVNNIPRGFLRTPLQLAILKISSGSAELFVARLLDAGADVNARGSQNLTALHTAARYGSVECAALLIDAGANTNALSLNGSTYTPLDIALAQADVLMYRARTTMHLPFKESLEFEARRCHRVALDLLRADAMCVVYDYDNTSDPYVRRVLGAGGFRRYERAHLAALTATFEPKFPALTTDAVRVVVAFST</sequence>
<dbReference type="SUPFAM" id="SSF48403">
    <property type="entry name" value="Ankyrin repeat"/>
    <property type="match status" value="1"/>
</dbReference>